<evidence type="ECO:0000313" key="4">
    <source>
        <dbReference type="Proteomes" id="UP000008181"/>
    </source>
</evidence>
<dbReference type="Pfam" id="PF03881">
    <property type="entry name" value="Fructosamin_kin"/>
    <property type="match status" value="1"/>
</dbReference>
<dbReference type="EMBL" id="CP003011">
    <property type="protein sequence ID" value="AEO67577.1"/>
    <property type="molecule type" value="Genomic_DNA"/>
</dbReference>
<dbReference type="OrthoDB" id="5772781at2759"/>
<dbReference type="Gene3D" id="3.90.1200.10">
    <property type="match status" value="1"/>
</dbReference>
<accession>G2R640</accession>
<dbReference type="PANTHER" id="PTHR12149">
    <property type="entry name" value="FRUCTOSAMINE 3 KINASE-RELATED PROTEIN"/>
    <property type="match status" value="1"/>
</dbReference>
<dbReference type="KEGG" id="ttt:THITE_2116464"/>
<dbReference type="RefSeq" id="XP_003653913.1">
    <property type="nucleotide sequence ID" value="XM_003653865.1"/>
</dbReference>
<proteinExistence type="predicted"/>
<dbReference type="EC" id="2.7.1.172" evidence="1"/>
<dbReference type="eggNOG" id="KOG3021">
    <property type="taxonomic scope" value="Eukaryota"/>
</dbReference>
<dbReference type="InterPro" id="IPR016477">
    <property type="entry name" value="Fructo-/Ketosamine-3-kinase"/>
</dbReference>
<comment type="catalytic activity">
    <reaction evidence="2">
        <text>N(6)-D-ribulosyl-L-lysyl-[protein] + ATP = N(6)-(3-O-phospho-D-ribulosyl)-L-lysyl-[protein] + ADP + H(+)</text>
        <dbReference type="Rhea" id="RHEA:48432"/>
        <dbReference type="Rhea" id="RHEA-COMP:12103"/>
        <dbReference type="Rhea" id="RHEA-COMP:12104"/>
        <dbReference type="ChEBI" id="CHEBI:15378"/>
        <dbReference type="ChEBI" id="CHEBI:30616"/>
        <dbReference type="ChEBI" id="CHEBI:90418"/>
        <dbReference type="ChEBI" id="CHEBI:90420"/>
        <dbReference type="ChEBI" id="CHEBI:456216"/>
        <dbReference type="EC" id="2.7.1.172"/>
    </reaction>
    <physiologicalReaction direction="left-to-right" evidence="2">
        <dbReference type="Rhea" id="RHEA:48433"/>
    </physiologicalReaction>
</comment>
<dbReference type="InterPro" id="IPR011009">
    <property type="entry name" value="Kinase-like_dom_sf"/>
</dbReference>
<dbReference type="SUPFAM" id="SSF56112">
    <property type="entry name" value="Protein kinase-like (PK-like)"/>
    <property type="match status" value="1"/>
</dbReference>
<evidence type="ECO:0000313" key="3">
    <source>
        <dbReference type="EMBL" id="AEO67577.1"/>
    </source>
</evidence>
<dbReference type="Proteomes" id="UP000008181">
    <property type="component" value="Chromosome 3"/>
</dbReference>
<evidence type="ECO:0000256" key="2">
    <source>
        <dbReference type="ARBA" id="ARBA00048655"/>
    </source>
</evidence>
<protein>
    <recommendedName>
        <fullName evidence="1">protein-ribulosamine 3-kinase</fullName>
        <ecNumber evidence="1">2.7.1.172</ecNumber>
    </recommendedName>
</protein>
<dbReference type="GeneID" id="11516169"/>
<name>G2R640_THETT</name>
<dbReference type="PANTHER" id="PTHR12149:SF8">
    <property type="entry name" value="PROTEIN-RIBULOSAMINE 3-KINASE"/>
    <property type="match status" value="1"/>
</dbReference>
<dbReference type="GO" id="GO:0102193">
    <property type="term" value="F:protein-ribulosamine 3-kinase activity"/>
    <property type="evidence" value="ECO:0007669"/>
    <property type="project" value="UniProtKB-EC"/>
</dbReference>
<reference evidence="3 4" key="1">
    <citation type="journal article" date="2011" name="Nat. Biotechnol.">
        <title>Comparative genomic analysis of the thermophilic biomass-degrading fungi Myceliophthora thermophila and Thielavia terrestris.</title>
        <authorList>
            <person name="Berka R.M."/>
            <person name="Grigoriev I.V."/>
            <person name="Otillar R."/>
            <person name="Salamov A."/>
            <person name="Grimwood J."/>
            <person name="Reid I."/>
            <person name="Ishmael N."/>
            <person name="John T."/>
            <person name="Darmond C."/>
            <person name="Moisan M.-C."/>
            <person name="Henrissat B."/>
            <person name="Coutinho P.M."/>
            <person name="Lombard V."/>
            <person name="Natvig D.O."/>
            <person name="Lindquist E."/>
            <person name="Schmutz J."/>
            <person name="Lucas S."/>
            <person name="Harris P."/>
            <person name="Powlowski J."/>
            <person name="Bellemare A."/>
            <person name="Taylor D."/>
            <person name="Butler G."/>
            <person name="de Vries R.P."/>
            <person name="Allijn I.E."/>
            <person name="van den Brink J."/>
            <person name="Ushinsky S."/>
            <person name="Storms R."/>
            <person name="Powell A.J."/>
            <person name="Paulsen I.T."/>
            <person name="Elbourne L.D.H."/>
            <person name="Baker S.E."/>
            <person name="Magnuson J."/>
            <person name="LaBoissiere S."/>
            <person name="Clutterbuck A.J."/>
            <person name="Martinez D."/>
            <person name="Wogulis M."/>
            <person name="de Leon A.L."/>
            <person name="Rey M.W."/>
            <person name="Tsang A."/>
        </authorList>
    </citation>
    <scope>NUCLEOTIDE SEQUENCE [LARGE SCALE GENOMIC DNA]</scope>
    <source>
        <strain evidence="4">ATCC 38088 / NRRL 8126</strain>
    </source>
</reference>
<keyword evidence="4" id="KW-1185">Reference proteome</keyword>
<gene>
    <name evidence="3" type="ORF">THITE_2116464</name>
</gene>
<organism evidence="3 4">
    <name type="scientific">Thermothielavioides terrestris (strain ATCC 38088 / NRRL 8126)</name>
    <name type="common">Thielavia terrestris</name>
    <dbReference type="NCBI Taxonomy" id="578455"/>
    <lineage>
        <taxon>Eukaryota</taxon>
        <taxon>Fungi</taxon>
        <taxon>Dikarya</taxon>
        <taxon>Ascomycota</taxon>
        <taxon>Pezizomycotina</taxon>
        <taxon>Sordariomycetes</taxon>
        <taxon>Sordariomycetidae</taxon>
        <taxon>Sordariales</taxon>
        <taxon>Chaetomiaceae</taxon>
        <taxon>Thermothielavioides</taxon>
        <taxon>Thermothielavioides terrestris</taxon>
    </lineage>
</organism>
<sequence length="346" mass="39906">MVDPLRDLPSVDAALRRQVDPSVLAVLPDVEEVLRVEKGYKSAWAQAWRLDVRHKDGKTESYFMKVSYGHHGREALKGEFESTAAIHSIVPNFCPDPIAWGTLTNEPDAHFYLCKYYDFFEGVPNPTSFCKKLAELHSCHLSPEGKFGFHCTTYNGDLPQDNTWSDTWEDFFSKGLRHVLKIREERAGPSAELDELLPALFEKVIPRLLRPMESNGRSIRPSLVHGDLWCGNTGIVDENTEDGIVYDPASFWAHNEYELGNWRPQRNHFDAKYFEAYHSVMPRTDPVEDYDDRNALYALRFNFHAATLFPNDESYLQMAIEEIRRLTEKYPEGYNEGQFSMVRSKI</sequence>
<evidence type="ECO:0000256" key="1">
    <source>
        <dbReference type="ARBA" id="ARBA00011961"/>
    </source>
</evidence>
<dbReference type="HOGENOM" id="CLU_036517_1_0_1"/>
<dbReference type="AlphaFoldDB" id="G2R640"/>